<feature type="domain" description="Glyoxalase-like" evidence="1">
    <location>
        <begin position="9"/>
        <end position="194"/>
    </location>
</feature>
<dbReference type="PANTHER" id="PTHR40265:SF1">
    <property type="entry name" value="GLYOXALASE-LIKE DOMAIN-CONTAINING PROTEIN"/>
    <property type="match status" value="1"/>
</dbReference>
<reference evidence="2 3" key="1">
    <citation type="submission" date="2018-06" db="EMBL/GenBank/DDBJ databases">
        <title>A transcriptomic atlas of mushroom development highlights an independent origin of complex multicellularity.</title>
        <authorList>
            <consortium name="DOE Joint Genome Institute"/>
            <person name="Krizsan K."/>
            <person name="Almasi E."/>
            <person name="Merenyi Z."/>
            <person name="Sahu N."/>
            <person name="Viragh M."/>
            <person name="Koszo T."/>
            <person name="Mondo S."/>
            <person name="Kiss B."/>
            <person name="Balint B."/>
            <person name="Kues U."/>
            <person name="Barry K."/>
            <person name="Hegedus J.C."/>
            <person name="Henrissat B."/>
            <person name="Johnson J."/>
            <person name="Lipzen A."/>
            <person name="Ohm R."/>
            <person name="Nagy I."/>
            <person name="Pangilinan J."/>
            <person name="Yan J."/>
            <person name="Xiong Y."/>
            <person name="Grigoriev I.V."/>
            <person name="Hibbett D.S."/>
            <person name="Nagy L.G."/>
        </authorList>
    </citation>
    <scope>NUCLEOTIDE SEQUENCE [LARGE SCALE GENOMIC DNA]</scope>
    <source>
        <strain evidence="2 3">SZMC22713</strain>
    </source>
</reference>
<name>A0A4Y7PYS0_9AGAM</name>
<gene>
    <name evidence="2" type="ORF">BD410DRAFT_726121</name>
</gene>
<dbReference type="OrthoDB" id="408973at2759"/>
<protein>
    <recommendedName>
        <fullName evidence="1">Glyoxalase-like domain-containing protein</fullName>
    </recommendedName>
</protein>
<dbReference type="AlphaFoldDB" id="A0A4Y7PYS0"/>
<sequence length="287" mass="32010">MSGQSTRILDHIIHLTPPGSLAETVKQFRSIGFTVVPGGTHADGLTANALVLSDGVYLELISFTHTVEYYPPSSPDRSKRESHWWASKHPGWIDFSHLATSNDISEIINDRGRKEFTNVVYQPAAAGGRERPDGKMLKWHVTFPDVKHGRGFLPFFCGDDTPREWRVPSEPASNTEHPSTAQGIAHVRLLVEPELFHKLSDQLTSVLGTQPIGGGTEMCWELQTPNSVRTPSRTTKLILGPPRDDIEVESLRTKGRGIYEVAFWVIVRDEKKSADTPFGRVVWLPVK</sequence>
<dbReference type="VEuPathDB" id="FungiDB:BD410DRAFT_726121"/>
<dbReference type="Proteomes" id="UP000294933">
    <property type="component" value="Unassembled WGS sequence"/>
</dbReference>
<dbReference type="EMBL" id="ML170190">
    <property type="protein sequence ID" value="TDL20176.1"/>
    <property type="molecule type" value="Genomic_DNA"/>
</dbReference>
<dbReference type="Gene3D" id="3.10.180.10">
    <property type="entry name" value="2,3-Dihydroxybiphenyl 1,2-Dioxygenase, domain 1"/>
    <property type="match status" value="1"/>
</dbReference>
<organism evidence="2 3">
    <name type="scientific">Rickenella mellea</name>
    <dbReference type="NCBI Taxonomy" id="50990"/>
    <lineage>
        <taxon>Eukaryota</taxon>
        <taxon>Fungi</taxon>
        <taxon>Dikarya</taxon>
        <taxon>Basidiomycota</taxon>
        <taxon>Agaricomycotina</taxon>
        <taxon>Agaricomycetes</taxon>
        <taxon>Hymenochaetales</taxon>
        <taxon>Rickenellaceae</taxon>
        <taxon>Rickenella</taxon>
    </lineage>
</organism>
<dbReference type="Pfam" id="PF13468">
    <property type="entry name" value="Glyoxalase_3"/>
    <property type="match status" value="1"/>
</dbReference>
<accession>A0A4Y7PYS0</accession>
<dbReference type="PANTHER" id="PTHR40265">
    <property type="entry name" value="BLL2707 PROTEIN"/>
    <property type="match status" value="1"/>
</dbReference>
<evidence type="ECO:0000313" key="3">
    <source>
        <dbReference type="Proteomes" id="UP000294933"/>
    </source>
</evidence>
<evidence type="ECO:0000313" key="2">
    <source>
        <dbReference type="EMBL" id="TDL20176.1"/>
    </source>
</evidence>
<dbReference type="InterPro" id="IPR029068">
    <property type="entry name" value="Glyas_Bleomycin-R_OHBP_Dase"/>
</dbReference>
<keyword evidence="3" id="KW-1185">Reference proteome</keyword>
<dbReference type="InterPro" id="IPR025870">
    <property type="entry name" value="Glyoxalase-like_dom"/>
</dbReference>
<evidence type="ECO:0000259" key="1">
    <source>
        <dbReference type="Pfam" id="PF13468"/>
    </source>
</evidence>
<proteinExistence type="predicted"/>